<evidence type="ECO:0000256" key="5">
    <source>
        <dbReference type="ARBA" id="ARBA00093760"/>
    </source>
</evidence>
<proteinExistence type="predicted"/>
<evidence type="ECO:0000313" key="8">
    <source>
        <dbReference type="Proteomes" id="UP000076372"/>
    </source>
</evidence>
<comment type="catalytic activity">
    <reaction evidence="5">
        <text>Endonucleolytic cleavage of DNA to give specific double-stranded fragments with terminal 5'-phosphates.</text>
        <dbReference type="EC" id="3.1.21.4"/>
    </reaction>
</comment>
<accession>A0A8D4A314</accession>
<protein>
    <recommendedName>
        <fullName evidence="6">type II site-specific deoxyribonuclease</fullName>
        <ecNumber evidence="6">3.1.21.4</ecNumber>
    </recommendedName>
</protein>
<evidence type="ECO:0000256" key="2">
    <source>
        <dbReference type="ARBA" id="ARBA00022747"/>
    </source>
</evidence>
<evidence type="ECO:0000256" key="4">
    <source>
        <dbReference type="ARBA" id="ARBA00022801"/>
    </source>
</evidence>
<dbReference type="InterPro" id="IPR019045">
    <property type="entry name" value="Restrct_endonuc_II_HinfI"/>
</dbReference>
<dbReference type="EMBL" id="CP007590">
    <property type="protein sequence ID" value="AMW25910.1"/>
    <property type="molecule type" value="Genomic_DNA"/>
</dbReference>
<keyword evidence="1" id="KW-0540">Nuclease</keyword>
<dbReference type="NCBIfam" id="NF045832">
    <property type="entry name" value="restrict_HpyAIV"/>
    <property type="match status" value="1"/>
</dbReference>
<sequence>MFLKLLNYCILKHSKYIIKKEVFVYINFDEFSNLLKENITLNEDDCFKILNKIINNPNRYVGVFRITGAKAKLMQNISQSNEIMFGNFLEKIINKYLKITGYVNLNNEIQTNGEILKIDQLVKKDNDIFIIEQKVRDDHDSTKKRGQIDNFLKKYNHVKTIYPINNIVGIMWFVDDSFKKNKGFYHNEISNLNKYDRNLHLFYGKELFDFFELPHIWDELIEHLENFEKQNEDYSYDMQDFELSPNILSSLIKLPLRQWSKLTSDKAEYIKLRSKFFPKGNAIQKALDERKKLGK</sequence>
<evidence type="ECO:0000256" key="1">
    <source>
        <dbReference type="ARBA" id="ARBA00022722"/>
    </source>
</evidence>
<organism evidence="7 8">
    <name type="scientific">Mycoplasmopsis bovis</name>
    <name type="common">Mycoplasma bovis</name>
    <dbReference type="NCBI Taxonomy" id="28903"/>
    <lineage>
        <taxon>Bacteria</taxon>
        <taxon>Bacillati</taxon>
        <taxon>Mycoplasmatota</taxon>
        <taxon>Mycoplasmoidales</taxon>
        <taxon>Metamycoplasmataceae</taxon>
        <taxon>Mycoplasmopsis</taxon>
    </lineage>
</organism>
<keyword evidence="3" id="KW-0255">Endonuclease</keyword>
<keyword evidence="4" id="KW-0378">Hydrolase</keyword>
<evidence type="ECO:0000256" key="6">
    <source>
        <dbReference type="ARBA" id="ARBA00093790"/>
    </source>
</evidence>
<dbReference type="Proteomes" id="UP000076372">
    <property type="component" value="Chromosome"/>
</dbReference>
<dbReference type="InterPro" id="IPR054784">
    <property type="entry name" value="HpyAIV-type_restriction_enz"/>
</dbReference>
<keyword evidence="2" id="KW-0680">Restriction system</keyword>
<dbReference type="AlphaFoldDB" id="A0A8D4A314"/>
<name>A0A8D4A314_MYCBV</name>
<evidence type="ECO:0000256" key="3">
    <source>
        <dbReference type="ARBA" id="ARBA00022759"/>
    </source>
</evidence>
<evidence type="ECO:0000313" key="7">
    <source>
        <dbReference type="EMBL" id="AMW25910.1"/>
    </source>
</evidence>
<dbReference type="Pfam" id="PF09520">
    <property type="entry name" value="RE_TdeIII"/>
    <property type="match status" value="1"/>
</dbReference>
<gene>
    <name evidence="7" type="ORF">BC94_0669</name>
</gene>
<reference evidence="7 8" key="1">
    <citation type="submission" date="2014-04" db="EMBL/GenBank/DDBJ databases">
        <title>Complete genome sequence of Mycoplasma bovis attenuated strain P150.</title>
        <authorList>
            <person name="Qi J."/>
            <person name="Guo A."/>
        </authorList>
    </citation>
    <scope>NUCLEOTIDE SEQUENCE [LARGE SCALE GENOMIC DNA]</scope>
    <source>
        <strain evidence="7 8">HB0801-P150</strain>
    </source>
</reference>
<dbReference type="EC" id="3.1.21.4" evidence="6"/>